<name>A0A8K0HYJ0_COCNU</name>
<evidence type="ECO:0000259" key="2">
    <source>
        <dbReference type="PROSITE" id="PS50137"/>
    </source>
</evidence>
<dbReference type="OrthoDB" id="416741at2759"/>
<dbReference type="GO" id="GO:0003723">
    <property type="term" value="F:RNA binding"/>
    <property type="evidence" value="ECO:0007669"/>
    <property type="project" value="UniProtKB-UniRule"/>
</dbReference>
<feature type="domain" description="DRBM" evidence="2">
    <location>
        <begin position="1"/>
        <end position="53"/>
    </location>
</feature>
<evidence type="ECO:0000256" key="1">
    <source>
        <dbReference type="PROSITE-ProRule" id="PRU00266"/>
    </source>
</evidence>
<comment type="caution">
    <text evidence="3">The sequence shown here is derived from an EMBL/GenBank/DDBJ whole genome shotgun (WGS) entry which is preliminary data.</text>
</comment>
<dbReference type="SUPFAM" id="SSF54768">
    <property type="entry name" value="dsRNA-binding domain-like"/>
    <property type="match status" value="1"/>
</dbReference>
<dbReference type="EMBL" id="CM017873">
    <property type="protein sequence ID" value="KAG1330520.1"/>
    <property type="molecule type" value="Genomic_DNA"/>
</dbReference>
<proteinExistence type="predicted"/>
<dbReference type="Gene3D" id="3.30.160.20">
    <property type="match status" value="1"/>
</dbReference>
<dbReference type="Proteomes" id="UP000797356">
    <property type="component" value="Chromosome 2"/>
</dbReference>
<protein>
    <submittedName>
        <fullName evidence="3">Putative Endoribonuclease Dicer</fullName>
    </submittedName>
</protein>
<keyword evidence="1" id="KW-0694">RNA-binding</keyword>
<reference evidence="3" key="2">
    <citation type="submission" date="2019-07" db="EMBL/GenBank/DDBJ databases">
        <authorList>
            <person name="Yang Y."/>
            <person name="Bocs S."/>
            <person name="Baudouin L."/>
        </authorList>
    </citation>
    <scope>NUCLEOTIDE SEQUENCE</scope>
    <source>
        <tissue evidence="3">Spear leaf of Hainan Tall coconut</tissue>
    </source>
</reference>
<sequence>MESEHGPAHDKRFICSVQVETSDDTFMTLSDPKSRVKDAENAAACKMLSEILIGVE</sequence>
<dbReference type="PROSITE" id="PS50137">
    <property type="entry name" value="DS_RBD"/>
    <property type="match status" value="1"/>
</dbReference>
<dbReference type="InterPro" id="IPR014720">
    <property type="entry name" value="dsRBD_dom"/>
</dbReference>
<gene>
    <name evidence="3" type="ORF">COCNU_02G004880</name>
</gene>
<evidence type="ECO:0000313" key="3">
    <source>
        <dbReference type="EMBL" id="KAG1330520.1"/>
    </source>
</evidence>
<keyword evidence="4" id="KW-1185">Reference proteome</keyword>
<dbReference type="Pfam" id="PF00035">
    <property type="entry name" value="dsrm"/>
    <property type="match status" value="1"/>
</dbReference>
<evidence type="ECO:0000313" key="4">
    <source>
        <dbReference type="Proteomes" id="UP000797356"/>
    </source>
</evidence>
<accession>A0A8K0HYJ0</accession>
<dbReference type="AlphaFoldDB" id="A0A8K0HYJ0"/>
<organism evidence="3 4">
    <name type="scientific">Cocos nucifera</name>
    <name type="common">Coconut palm</name>
    <dbReference type="NCBI Taxonomy" id="13894"/>
    <lineage>
        <taxon>Eukaryota</taxon>
        <taxon>Viridiplantae</taxon>
        <taxon>Streptophyta</taxon>
        <taxon>Embryophyta</taxon>
        <taxon>Tracheophyta</taxon>
        <taxon>Spermatophyta</taxon>
        <taxon>Magnoliopsida</taxon>
        <taxon>Liliopsida</taxon>
        <taxon>Arecaceae</taxon>
        <taxon>Arecoideae</taxon>
        <taxon>Cocoseae</taxon>
        <taxon>Attaleinae</taxon>
        <taxon>Cocos</taxon>
    </lineage>
</organism>
<reference evidence="3" key="1">
    <citation type="journal article" date="2017" name="Gigascience">
        <title>The genome draft of coconut (Cocos nucifera).</title>
        <authorList>
            <person name="Xiao Y."/>
            <person name="Xu P."/>
            <person name="Fan H."/>
            <person name="Baudouin L."/>
            <person name="Xia W."/>
            <person name="Bocs S."/>
            <person name="Xu J."/>
            <person name="Li Q."/>
            <person name="Guo A."/>
            <person name="Zhou L."/>
            <person name="Li J."/>
            <person name="Wu Y."/>
            <person name="Ma Z."/>
            <person name="Armero A."/>
            <person name="Issali A.E."/>
            <person name="Liu N."/>
            <person name="Peng M."/>
            <person name="Yang Y."/>
        </authorList>
    </citation>
    <scope>NUCLEOTIDE SEQUENCE</scope>
    <source>
        <tissue evidence="3">Spear leaf of Hainan Tall coconut</tissue>
    </source>
</reference>